<keyword evidence="3" id="KW-1185">Reference proteome</keyword>
<evidence type="ECO:0000313" key="2">
    <source>
        <dbReference type="EMBL" id="TFK01611.1"/>
    </source>
</evidence>
<dbReference type="AlphaFoldDB" id="A0A4D9DUV8"/>
<organism evidence="2 3">
    <name type="scientific">Platysternon megacephalum</name>
    <name type="common">big-headed turtle</name>
    <dbReference type="NCBI Taxonomy" id="55544"/>
    <lineage>
        <taxon>Eukaryota</taxon>
        <taxon>Metazoa</taxon>
        <taxon>Chordata</taxon>
        <taxon>Craniata</taxon>
        <taxon>Vertebrata</taxon>
        <taxon>Euteleostomi</taxon>
        <taxon>Archelosauria</taxon>
        <taxon>Testudinata</taxon>
        <taxon>Testudines</taxon>
        <taxon>Cryptodira</taxon>
        <taxon>Durocryptodira</taxon>
        <taxon>Testudinoidea</taxon>
        <taxon>Platysternidae</taxon>
        <taxon>Platysternon</taxon>
    </lineage>
</organism>
<feature type="region of interest" description="Disordered" evidence="1">
    <location>
        <begin position="141"/>
        <end position="169"/>
    </location>
</feature>
<dbReference type="EMBL" id="QXTE01000220">
    <property type="protein sequence ID" value="TFK01611.1"/>
    <property type="molecule type" value="Genomic_DNA"/>
</dbReference>
<evidence type="ECO:0000256" key="1">
    <source>
        <dbReference type="SAM" id="MobiDB-lite"/>
    </source>
</evidence>
<dbReference type="Proteomes" id="UP000297703">
    <property type="component" value="Unassembled WGS sequence"/>
</dbReference>
<reference evidence="2 3" key="2">
    <citation type="submission" date="2019-04" db="EMBL/GenBank/DDBJ databases">
        <title>The genome sequence of big-headed turtle.</title>
        <authorList>
            <person name="Gong S."/>
        </authorList>
    </citation>
    <scope>NUCLEOTIDE SEQUENCE [LARGE SCALE GENOMIC DNA]</scope>
    <source>
        <strain evidence="2">DO16091913</strain>
        <tissue evidence="2">Muscle</tissue>
    </source>
</reference>
<sequence length="169" mass="18524">MHLPQFPHSGQLTISPAPSTVGSLRWLSSPAESQESILSQIHQESNKTKIFPQLHTGSSAQLQAQESFHPLCQEGFHTPFLSGPEGKPGLYSTFPSRDPAVSKKDSPTQNPCFPSWYHFVPQPSSRLFSLLLSQAHSMQRALPSSPVREPSGRSLPEPTPPSRTLAVSF</sequence>
<proteinExistence type="predicted"/>
<comment type="caution">
    <text evidence="2">The sequence shown here is derived from an EMBL/GenBank/DDBJ whole genome shotgun (WGS) entry which is preliminary data.</text>
</comment>
<accession>A0A4D9DUV8</accession>
<gene>
    <name evidence="2" type="ORF">DR999_PMT16145</name>
</gene>
<reference evidence="2 3" key="1">
    <citation type="submission" date="2019-04" db="EMBL/GenBank/DDBJ databases">
        <title>Draft genome of the big-headed turtle Platysternon megacephalum.</title>
        <authorList>
            <person name="Gong S."/>
        </authorList>
    </citation>
    <scope>NUCLEOTIDE SEQUENCE [LARGE SCALE GENOMIC DNA]</scope>
    <source>
        <strain evidence="2">DO16091913</strain>
        <tissue evidence="2">Muscle</tissue>
    </source>
</reference>
<name>A0A4D9DUV8_9SAUR</name>
<evidence type="ECO:0000313" key="3">
    <source>
        <dbReference type="Proteomes" id="UP000297703"/>
    </source>
</evidence>
<protein>
    <submittedName>
        <fullName evidence="2">Cytochrome P450 4B1-like</fullName>
    </submittedName>
</protein>